<dbReference type="GO" id="GO:0005524">
    <property type="term" value="F:ATP binding"/>
    <property type="evidence" value="ECO:0007669"/>
    <property type="project" value="UniProtKB-KW"/>
</dbReference>
<evidence type="ECO:0000256" key="3">
    <source>
        <dbReference type="ARBA" id="ARBA00022840"/>
    </source>
</evidence>
<dbReference type="InterPro" id="IPR002698">
    <property type="entry name" value="FTHF_cligase"/>
</dbReference>
<evidence type="ECO:0000256" key="4">
    <source>
        <dbReference type="PIRSR" id="PIRSR006806-1"/>
    </source>
</evidence>
<dbReference type="GO" id="GO:0030272">
    <property type="term" value="F:5-formyltetrahydrofolate cyclo-ligase activity"/>
    <property type="evidence" value="ECO:0007669"/>
    <property type="project" value="UniProtKB-EC"/>
</dbReference>
<sequence>MYSKIAVRQKMIDERLSLTNKEIIYFSDIISNKTICFIRQKFIKSAALYMSIKNEVKIELVIDKIINENIKIYLPYCKKKSDICFYKFKDTDSLVKDDYGILSSKCGRETAINEIDAFFVPGVAFDTSGNRIGYGKGCYDKVLAKSKIDSIFIGICYNFQIYKKNEIEITQNDIKMHYLICESGIINCSDYI</sequence>
<protein>
    <recommendedName>
        <fullName evidence="5">5-formyltetrahydrofolate cyclo-ligase</fullName>
        <ecNumber evidence="5">6.3.3.2</ecNumber>
    </recommendedName>
</protein>
<dbReference type="InterPro" id="IPR037171">
    <property type="entry name" value="NagB/RpiA_transferase-like"/>
</dbReference>
<dbReference type="Gene3D" id="3.40.50.10420">
    <property type="entry name" value="NagB/RpiA/CoA transferase-like"/>
    <property type="match status" value="1"/>
</dbReference>
<dbReference type="Pfam" id="PF01812">
    <property type="entry name" value="5-FTHF_cyc-lig"/>
    <property type="match status" value="1"/>
</dbReference>
<keyword evidence="5" id="KW-0479">Metal-binding</keyword>
<accession>A0A519BNJ9</accession>
<reference evidence="6 7" key="1">
    <citation type="journal article" date="2019" name="ISME J.">
        <title>Insights into ecological role of a new deltaproteobacterial order Candidatus Acidulodesulfobacterales by metagenomics and metatranscriptomics.</title>
        <authorList>
            <person name="Tan S."/>
            <person name="Liu J."/>
            <person name="Fang Y."/>
            <person name="Hedlund B.P."/>
            <person name="Lian Z.H."/>
            <person name="Huang L.Y."/>
            <person name="Li J.T."/>
            <person name="Huang L.N."/>
            <person name="Li W.J."/>
            <person name="Jiang H.C."/>
            <person name="Dong H.L."/>
            <person name="Shu W.S."/>
        </authorList>
    </citation>
    <scope>NUCLEOTIDE SEQUENCE [LARGE SCALE GENOMIC DNA]</scope>
    <source>
        <strain evidence="6">AP1</strain>
    </source>
</reference>
<dbReference type="GO" id="GO:0009396">
    <property type="term" value="P:folic acid-containing compound biosynthetic process"/>
    <property type="evidence" value="ECO:0007669"/>
    <property type="project" value="TreeGrafter"/>
</dbReference>
<gene>
    <name evidence="6" type="ORF">EVG15_03275</name>
</gene>
<dbReference type="PANTHER" id="PTHR23407">
    <property type="entry name" value="ATPASE INHIBITOR/5-FORMYLTETRAHYDROFOLATE CYCLO-LIGASE"/>
    <property type="match status" value="1"/>
</dbReference>
<comment type="caution">
    <text evidence="6">The sequence shown here is derived from an EMBL/GenBank/DDBJ whole genome shotgun (WGS) entry which is preliminary data.</text>
</comment>
<dbReference type="PANTHER" id="PTHR23407:SF1">
    <property type="entry name" value="5-FORMYLTETRAHYDROFOLATE CYCLO-LIGASE"/>
    <property type="match status" value="1"/>
</dbReference>
<feature type="binding site" evidence="4">
    <location>
        <begin position="131"/>
        <end position="139"/>
    </location>
    <ligand>
        <name>ATP</name>
        <dbReference type="ChEBI" id="CHEBI:30616"/>
    </ligand>
</feature>
<evidence type="ECO:0000256" key="1">
    <source>
        <dbReference type="ARBA" id="ARBA00010638"/>
    </source>
</evidence>
<comment type="cofactor">
    <cofactor evidence="5">
        <name>Mg(2+)</name>
        <dbReference type="ChEBI" id="CHEBI:18420"/>
    </cofactor>
</comment>
<evidence type="ECO:0000256" key="5">
    <source>
        <dbReference type="RuleBase" id="RU361279"/>
    </source>
</evidence>
<comment type="catalytic activity">
    <reaction evidence="5">
        <text>(6S)-5-formyl-5,6,7,8-tetrahydrofolate + ATP = (6R)-5,10-methenyltetrahydrofolate + ADP + phosphate</text>
        <dbReference type="Rhea" id="RHEA:10488"/>
        <dbReference type="ChEBI" id="CHEBI:30616"/>
        <dbReference type="ChEBI" id="CHEBI:43474"/>
        <dbReference type="ChEBI" id="CHEBI:57455"/>
        <dbReference type="ChEBI" id="CHEBI:57457"/>
        <dbReference type="ChEBI" id="CHEBI:456216"/>
        <dbReference type="EC" id="6.3.3.2"/>
    </reaction>
</comment>
<evidence type="ECO:0000313" key="7">
    <source>
        <dbReference type="Proteomes" id="UP000319296"/>
    </source>
</evidence>
<proteinExistence type="inferred from homology"/>
<keyword evidence="5" id="KW-0460">Magnesium</keyword>
<evidence type="ECO:0000313" key="6">
    <source>
        <dbReference type="EMBL" id="RZD18847.1"/>
    </source>
</evidence>
<feature type="binding site" evidence="4">
    <location>
        <position position="55"/>
    </location>
    <ligand>
        <name>substrate</name>
    </ligand>
</feature>
<dbReference type="GO" id="GO:0035999">
    <property type="term" value="P:tetrahydrofolate interconversion"/>
    <property type="evidence" value="ECO:0007669"/>
    <property type="project" value="TreeGrafter"/>
</dbReference>
<dbReference type="NCBIfam" id="TIGR02727">
    <property type="entry name" value="MTHFS_bact"/>
    <property type="match status" value="1"/>
</dbReference>
<dbReference type="EC" id="6.3.3.2" evidence="5"/>
<keyword evidence="2 4" id="KW-0547">Nucleotide-binding</keyword>
<dbReference type="PIRSF" id="PIRSF006806">
    <property type="entry name" value="FTHF_cligase"/>
    <property type="match status" value="1"/>
</dbReference>
<evidence type="ECO:0000256" key="2">
    <source>
        <dbReference type="ARBA" id="ARBA00022741"/>
    </source>
</evidence>
<keyword evidence="6" id="KW-0436">Ligase</keyword>
<dbReference type="SUPFAM" id="SSF100950">
    <property type="entry name" value="NagB/RpiA/CoA transferase-like"/>
    <property type="match status" value="1"/>
</dbReference>
<dbReference type="GO" id="GO:0046872">
    <property type="term" value="F:metal ion binding"/>
    <property type="evidence" value="ECO:0007669"/>
    <property type="project" value="UniProtKB-KW"/>
</dbReference>
<keyword evidence="3 4" id="KW-0067">ATP-binding</keyword>
<dbReference type="AlphaFoldDB" id="A0A519BNJ9"/>
<comment type="similarity">
    <text evidence="1 5">Belongs to the 5-formyltetrahydrofolate cyclo-ligase family.</text>
</comment>
<feature type="binding site" evidence="4">
    <location>
        <position position="50"/>
    </location>
    <ligand>
        <name>substrate</name>
    </ligand>
</feature>
<organism evidence="6 7">
    <name type="scientific">Candidatus Acididesulfobacter diazotrophicus</name>
    <dbReference type="NCBI Taxonomy" id="2597226"/>
    <lineage>
        <taxon>Bacteria</taxon>
        <taxon>Deltaproteobacteria</taxon>
        <taxon>Candidatus Acidulodesulfobacterales</taxon>
        <taxon>Candidatus Acididesulfobacter</taxon>
    </lineage>
</organism>
<dbReference type="InterPro" id="IPR024185">
    <property type="entry name" value="FTHF_cligase-like_sf"/>
</dbReference>
<dbReference type="Proteomes" id="UP000319296">
    <property type="component" value="Unassembled WGS sequence"/>
</dbReference>
<dbReference type="EMBL" id="SGBB01000004">
    <property type="protein sequence ID" value="RZD18847.1"/>
    <property type="molecule type" value="Genomic_DNA"/>
</dbReference>
<name>A0A519BNJ9_9DELT</name>
<feature type="binding site" evidence="4">
    <location>
        <begin position="4"/>
        <end position="8"/>
    </location>
    <ligand>
        <name>ATP</name>
        <dbReference type="ChEBI" id="CHEBI:30616"/>
    </ligand>
</feature>